<evidence type="ECO:0008006" key="3">
    <source>
        <dbReference type="Google" id="ProtNLM"/>
    </source>
</evidence>
<proteinExistence type="predicted"/>
<sequence length="135" mass="15712">MQAIENEYIKINFLKEESLIHSEWFRSVSSEEYRAGVSMSFRLLVECNPTFWLIDARHLQGIRMADQHWVQQECIPQLNGLNLRKIARIGTADIFHYMSFEDMAQKAAEENPLDIDVAQFTSVEAAKAWLQLYEG</sequence>
<keyword evidence="2" id="KW-1185">Reference proteome</keyword>
<dbReference type="Proteomes" id="UP001597374">
    <property type="component" value="Unassembled WGS sequence"/>
</dbReference>
<comment type="caution">
    <text evidence="1">The sequence shown here is derived from an EMBL/GenBank/DDBJ whole genome shotgun (WGS) entry which is preliminary data.</text>
</comment>
<reference evidence="2" key="1">
    <citation type="journal article" date="2019" name="Int. J. Syst. Evol. Microbiol.">
        <title>The Global Catalogue of Microorganisms (GCM) 10K type strain sequencing project: providing services to taxonomists for standard genome sequencing and annotation.</title>
        <authorList>
            <consortium name="The Broad Institute Genomics Platform"/>
            <consortium name="The Broad Institute Genome Sequencing Center for Infectious Disease"/>
            <person name="Wu L."/>
            <person name="Ma J."/>
        </authorList>
    </citation>
    <scope>NUCLEOTIDE SEQUENCE [LARGE SCALE GENOMIC DNA]</scope>
    <source>
        <strain evidence="2">CGMCC 4.1782</strain>
    </source>
</reference>
<evidence type="ECO:0000313" key="2">
    <source>
        <dbReference type="Proteomes" id="UP001597374"/>
    </source>
</evidence>
<dbReference type="EMBL" id="JBHUIM010000002">
    <property type="protein sequence ID" value="MFD2247373.1"/>
    <property type="molecule type" value="Genomic_DNA"/>
</dbReference>
<protein>
    <recommendedName>
        <fullName evidence="3">STAS/SEC14 domain-containing protein</fullName>
    </recommendedName>
</protein>
<name>A0ABW5CZ83_9BACT</name>
<organism evidence="1 2">
    <name type="scientific">Pontibacter ruber</name>
    <dbReference type="NCBI Taxonomy" id="1343895"/>
    <lineage>
        <taxon>Bacteria</taxon>
        <taxon>Pseudomonadati</taxon>
        <taxon>Bacteroidota</taxon>
        <taxon>Cytophagia</taxon>
        <taxon>Cytophagales</taxon>
        <taxon>Hymenobacteraceae</taxon>
        <taxon>Pontibacter</taxon>
    </lineage>
</organism>
<accession>A0ABW5CZ83</accession>
<dbReference type="RefSeq" id="WP_250430305.1">
    <property type="nucleotide sequence ID" value="NZ_JALPRR010000003.1"/>
</dbReference>
<gene>
    <name evidence="1" type="ORF">ACFSKP_13990</name>
</gene>
<evidence type="ECO:0000313" key="1">
    <source>
        <dbReference type="EMBL" id="MFD2247373.1"/>
    </source>
</evidence>